<evidence type="ECO:0000256" key="3">
    <source>
        <dbReference type="ARBA" id="ARBA00022448"/>
    </source>
</evidence>
<dbReference type="Proteomes" id="UP000033070">
    <property type="component" value="Chromosome"/>
</dbReference>
<feature type="region of interest" description="Disordered" evidence="7">
    <location>
        <begin position="1"/>
        <end position="37"/>
    </location>
</feature>
<keyword evidence="5 8" id="KW-1133">Transmembrane helix</keyword>
<dbReference type="FunFam" id="1.20.1510.10:FF:000006">
    <property type="entry name" value="Divalent cation efflux transporter"/>
    <property type="match status" value="1"/>
</dbReference>
<proteinExistence type="inferred from homology"/>
<keyword evidence="12" id="KW-1185">Reference proteome</keyword>
<evidence type="ECO:0000256" key="2">
    <source>
        <dbReference type="ARBA" id="ARBA00008114"/>
    </source>
</evidence>
<feature type="transmembrane region" description="Helical" evidence="8">
    <location>
        <begin position="147"/>
        <end position="166"/>
    </location>
</feature>
<comment type="similarity">
    <text evidence="2">Belongs to the cation diffusion facilitator (CDF) transporter (TC 2.A.4) family.</text>
</comment>
<accession>A0A2Z6G855</accession>
<dbReference type="InterPro" id="IPR036837">
    <property type="entry name" value="Cation_efflux_CTD_sf"/>
</dbReference>
<dbReference type="KEGG" id="fam:OYT1_ch0062"/>
<dbReference type="InterPro" id="IPR027469">
    <property type="entry name" value="Cation_efflux_TMD_sf"/>
</dbReference>
<organism evidence="11 12">
    <name type="scientific">Ferriphaselus amnicola</name>
    <dbReference type="NCBI Taxonomy" id="1188319"/>
    <lineage>
        <taxon>Bacteria</taxon>
        <taxon>Pseudomonadati</taxon>
        <taxon>Pseudomonadota</taxon>
        <taxon>Betaproteobacteria</taxon>
        <taxon>Nitrosomonadales</taxon>
        <taxon>Gallionellaceae</taxon>
        <taxon>Ferriphaselus</taxon>
    </lineage>
</organism>
<feature type="domain" description="Cation efflux protein cytoplasmic" evidence="10">
    <location>
        <begin position="249"/>
        <end position="326"/>
    </location>
</feature>
<feature type="transmembrane region" description="Helical" evidence="8">
    <location>
        <begin position="52"/>
        <end position="71"/>
    </location>
</feature>
<evidence type="ECO:0000313" key="11">
    <source>
        <dbReference type="EMBL" id="BBE49638.1"/>
    </source>
</evidence>
<name>A0A2Z6G855_9PROT</name>
<dbReference type="PANTHER" id="PTHR43840">
    <property type="entry name" value="MITOCHONDRIAL METAL TRANSPORTER 1-RELATED"/>
    <property type="match status" value="1"/>
</dbReference>
<keyword evidence="4 8" id="KW-0812">Transmembrane</keyword>
<protein>
    <submittedName>
        <fullName evidence="11">Putative cation efflux system protein</fullName>
    </submittedName>
</protein>
<evidence type="ECO:0000313" key="12">
    <source>
        <dbReference type="Proteomes" id="UP000033070"/>
    </source>
</evidence>
<dbReference type="InterPro" id="IPR027470">
    <property type="entry name" value="Cation_efflux_CTD"/>
</dbReference>
<dbReference type="SUPFAM" id="SSF161111">
    <property type="entry name" value="Cation efflux protein transmembrane domain-like"/>
    <property type="match status" value="1"/>
</dbReference>
<dbReference type="GO" id="GO:0016020">
    <property type="term" value="C:membrane"/>
    <property type="evidence" value="ECO:0007669"/>
    <property type="project" value="UniProtKB-SubCell"/>
</dbReference>
<feature type="compositionally biased region" description="Polar residues" evidence="7">
    <location>
        <begin position="16"/>
        <end position="33"/>
    </location>
</feature>
<dbReference type="Pfam" id="PF01545">
    <property type="entry name" value="Cation_efflux"/>
    <property type="match status" value="1"/>
</dbReference>
<gene>
    <name evidence="11" type="ORF">OYT1_ch0062</name>
</gene>
<evidence type="ECO:0000256" key="7">
    <source>
        <dbReference type="SAM" id="MobiDB-lite"/>
    </source>
</evidence>
<dbReference type="NCBIfam" id="TIGR01297">
    <property type="entry name" value="CDF"/>
    <property type="match status" value="1"/>
</dbReference>
<dbReference type="Gene3D" id="1.20.1510.10">
    <property type="entry name" value="Cation efflux protein transmembrane domain"/>
    <property type="match status" value="1"/>
</dbReference>
<evidence type="ECO:0000259" key="9">
    <source>
        <dbReference type="Pfam" id="PF01545"/>
    </source>
</evidence>
<feature type="transmembrane region" description="Helical" evidence="8">
    <location>
        <begin position="119"/>
        <end position="141"/>
    </location>
</feature>
<keyword evidence="3" id="KW-0813">Transport</keyword>
<evidence type="ECO:0000256" key="8">
    <source>
        <dbReference type="SAM" id="Phobius"/>
    </source>
</evidence>
<evidence type="ECO:0000256" key="6">
    <source>
        <dbReference type="ARBA" id="ARBA00023136"/>
    </source>
</evidence>
<feature type="domain" description="Cation efflux protein transmembrane" evidence="9">
    <location>
        <begin position="52"/>
        <end position="245"/>
    </location>
</feature>
<dbReference type="InterPro" id="IPR002524">
    <property type="entry name" value="Cation_efflux"/>
</dbReference>
<dbReference type="Pfam" id="PF16916">
    <property type="entry name" value="ZT_dimer"/>
    <property type="match status" value="1"/>
</dbReference>
<evidence type="ECO:0000259" key="10">
    <source>
        <dbReference type="Pfam" id="PF16916"/>
    </source>
</evidence>
<dbReference type="STRING" id="1188319.OYT1_02107"/>
<evidence type="ECO:0000256" key="1">
    <source>
        <dbReference type="ARBA" id="ARBA00004141"/>
    </source>
</evidence>
<dbReference type="AlphaFoldDB" id="A0A2Z6G855"/>
<dbReference type="Gene3D" id="3.30.70.1350">
    <property type="entry name" value="Cation efflux protein, cytoplasmic domain"/>
    <property type="match status" value="1"/>
</dbReference>
<sequence>MASIFNDSGASGILRPTQNTNPSRMKNHTQTMSPEFEPKHPERFAAARKSTWVSIVINLLLTVLQILAGYFGRSQSLMADGLHSLSDLLSDVLVLYANRQGNRHADANHPYGHARIETAATLILGVLLAALGVALLVAAALRLQHPAQVQVVHPVTFWVALVALAAKEGMFRYMLAVAKRVRSQMLVANAWHARSDAASSLVVLAGIGGNLLGFAFLDLLAAAVVGVMIAHMGGKLAREALAELIDTGLDESEVAAIRQTLLDTPGVFSLHELRTRKMADHALVDAHVIVNPRISVSEGHYIAESARQRVLRNHHVMDVMVHIDPEDDSKARPNAHLPSRSKLLDHLSQRLDSAAPLESSVVLHYLDGKVDIEIFTAGLKHEELAALKRKSEQIVGDDPWFRSIHIYQIFAQ</sequence>
<keyword evidence="6 8" id="KW-0472">Membrane</keyword>
<dbReference type="InterPro" id="IPR058533">
    <property type="entry name" value="Cation_efflux_TM"/>
</dbReference>
<dbReference type="GO" id="GO:0008324">
    <property type="term" value="F:monoatomic cation transmembrane transporter activity"/>
    <property type="evidence" value="ECO:0007669"/>
    <property type="project" value="InterPro"/>
</dbReference>
<dbReference type="SUPFAM" id="SSF160240">
    <property type="entry name" value="Cation efflux protein cytoplasmic domain-like"/>
    <property type="match status" value="1"/>
</dbReference>
<dbReference type="EMBL" id="AP018738">
    <property type="protein sequence ID" value="BBE49638.1"/>
    <property type="molecule type" value="Genomic_DNA"/>
</dbReference>
<evidence type="ECO:0000256" key="5">
    <source>
        <dbReference type="ARBA" id="ARBA00022989"/>
    </source>
</evidence>
<dbReference type="PANTHER" id="PTHR43840:SF15">
    <property type="entry name" value="MITOCHONDRIAL METAL TRANSPORTER 1-RELATED"/>
    <property type="match status" value="1"/>
</dbReference>
<reference evidence="11 12" key="1">
    <citation type="submission" date="2018-06" db="EMBL/GenBank/DDBJ databases">
        <title>OYT1 Genome Sequencing.</title>
        <authorList>
            <person name="Kato S."/>
            <person name="Itoh T."/>
            <person name="Ohkuma M."/>
        </authorList>
    </citation>
    <scope>NUCLEOTIDE SEQUENCE [LARGE SCALE GENOMIC DNA]</scope>
    <source>
        <strain evidence="11 12">OYT1</strain>
    </source>
</reference>
<comment type="subcellular location">
    <subcellularLocation>
        <location evidence="1">Membrane</location>
        <topology evidence="1">Multi-pass membrane protein</topology>
    </subcellularLocation>
</comment>
<dbReference type="InterPro" id="IPR050291">
    <property type="entry name" value="CDF_Transporter"/>
</dbReference>
<evidence type="ECO:0000256" key="4">
    <source>
        <dbReference type="ARBA" id="ARBA00022692"/>
    </source>
</evidence>